<proteinExistence type="predicted"/>
<dbReference type="PANTHER" id="PTHR37694:SF1">
    <property type="entry name" value="SLR8022 PROTEIN"/>
    <property type="match status" value="1"/>
</dbReference>
<dbReference type="EMBL" id="CP019082">
    <property type="protein sequence ID" value="APW58959.1"/>
    <property type="molecule type" value="Genomic_DNA"/>
</dbReference>
<dbReference type="InterPro" id="IPR014710">
    <property type="entry name" value="RmlC-like_jellyroll"/>
</dbReference>
<keyword evidence="3" id="KW-1185">Reference proteome</keyword>
<dbReference type="InterPro" id="IPR013096">
    <property type="entry name" value="Cupin_2"/>
</dbReference>
<dbReference type="InterPro" id="IPR011051">
    <property type="entry name" value="RmlC_Cupin_sf"/>
</dbReference>
<dbReference type="KEGG" id="pbor:BSF38_00372"/>
<dbReference type="Pfam" id="PF07883">
    <property type="entry name" value="Cupin_2"/>
    <property type="match status" value="1"/>
</dbReference>
<accession>A0A1U7CJ52</accession>
<reference evidence="3" key="1">
    <citation type="submission" date="2016-12" db="EMBL/GenBank/DDBJ databases">
        <title>Comparative genomics of four Isosphaeraceae planctomycetes: a common pool of plasmids and glycoside hydrolase genes.</title>
        <authorList>
            <person name="Ivanova A."/>
        </authorList>
    </citation>
    <scope>NUCLEOTIDE SEQUENCE [LARGE SCALE GENOMIC DNA]</scope>
    <source>
        <strain evidence="3">PX4</strain>
    </source>
</reference>
<dbReference type="PANTHER" id="PTHR37694">
    <property type="entry name" value="SLR8022 PROTEIN"/>
    <property type="match status" value="1"/>
</dbReference>
<sequence>MSEHAPSFADVIDVLPRELLTEGHRVDTLVKTPTFEVKRLLLSKGKEIPTHQAPGEITVQCVAGRIAFTAGGETHDLEAGRMLYLRAREPHSLVGLEHSVVLVTKLAGAPAGS</sequence>
<dbReference type="STRING" id="1387353.BSF38_00372"/>
<dbReference type="AlphaFoldDB" id="A0A1U7CJ52"/>
<protein>
    <recommendedName>
        <fullName evidence="1">Cupin type-2 domain-containing protein</fullName>
    </recommendedName>
</protein>
<organism evidence="2 3">
    <name type="scientific">Paludisphaera borealis</name>
    <dbReference type="NCBI Taxonomy" id="1387353"/>
    <lineage>
        <taxon>Bacteria</taxon>
        <taxon>Pseudomonadati</taxon>
        <taxon>Planctomycetota</taxon>
        <taxon>Planctomycetia</taxon>
        <taxon>Isosphaerales</taxon>
        <taxon>Isosphaeraceae</taxon>
        <taxon>Paludisphaera</taxon>
    </lineage>
</organism>
<evidence type="ECO:0000313" key="3">
    <source>
        <dbReference type="Proteomes" id="UP000186309"/>
    </source>
</evidence>
<dbReference type="Proteomes" id="UP000186309">
    <property type="component" value="Chromosome"/>
</dbReference>
<dbReference type="SUPFAM" id="SSF51182">
    <property type="entry name" value="RmlC-like cupins"/>
    <property type="match status" value="1"/>
</dbReference>
<feature type="domain" description="Cupin type-2" evidence="1">
    <location>
        <begin position="42"/>
        <end position="94"/>
    </location>
</feature>
<evidence type="ECO:0000313" key="2">
    <source>
        <dbReference type="EMBL" id="APW58959.1"/>
    </source>
</evidence>
<gene>
    <name evidence="2" type="ORF">BSF38_00372</name>
</gene>
<evidence type="ECO:0000259" key="1">
    <source>
        <dbReference type="Pfam" id="PF07883"/>
    </source>
</evidence>
<name>A0A1U7CJ52_9BACT</name>
<dbReference type="Gene3D" id="2.60.120.10">
    <property type="entry name" value="Jelly Rolls"/>
    <property type="match status" value="1"/>
</dbReference>
<dbReference type="RefSeq" id="WP_076350529.1">
    <property type="nucleotide sequence ID" value="NZ_CP019082.1"/>
</dbReference>
<dbReference type="CDD" id="cd02230">
    <property type="entry name" value="cupin_HP0902-like"/>
    <property type="match status" value="1"/>
</dbReference>